<dbReference type="EMBL" id="BMAV01011569">
    <property type="protein sequence ID" value="GFY57531.1"/>
    <property type="molecule type" value="Genomic_DNA"/>
</dbReference>
<accession>A0A8X6XQM5</accession>
<evidence type="ECO:0000313" key="2">
    <source>
        <dbReference type="Proteomes" id="UP000886998"/>
    </source>
</evidence>
<organism evidence="1 2">
    <name type="scientific">Trichonephila inaurata madagascariensis</name>
    <dbReference type="NCBI Taxonomy" id="2747483"/>
    <lineage>
        <taxon>Eukaryota</taxon>
        <taxon>Metazoa</taxon>
        <taxon>Ecdysozoa</taxon>
        <taxon>Arthropoda</taxon>
        <taxon>Chelicerata</taxon>
        <taxon>Arachnida</taxon>
        <taxon>Araneae</taxon>
        <taxon>Araneomorphae</taxon>
        <taxon>Entelegynae</taxon>
        <taxon>Araneoidea</taxon>
        <taxon>Nephilidae</taxon>
        <taxon>Trichonephila</taxon>
        <taxon>Trichonephila inaurata</taxon>
    </lineage>
</organism>
<protein>
    <submittedName>
        <fullName evidence="1">Uncharacterized protein</fullName>
    </submittedName>
</protein>
<comment type="caution">
    <text evidence="1">The sequence shown here is derived from an EMBL/GenBank/DDBJ whole genome shotgun (WGS) entry which is preliminary data.</text>
</comment>
<dbReference type="AlphaFoldDB" id="A0A8X6XQM5"/>
<sequence length="362" mass="41665">MNRDKVFCNLVDKVIIPYFYGEVFPINLDSYSIEPPSAQKILTDEYNYLVINAINVQRQVIIGKWIDFLEDFFKIMLSSPRMYVLSVVCMCQVVVDFTTDIYERFLSVCCLPLQIGEFACKDSGLVFYKLTPYILKEFYAEVLKDSFYKRGGWQRLERYLRKQDYIILKILIDHAESDSEESPLVTELSNYIKEKIKTLEYDPSAMVLKKINDDLNSIAKDITHRVISSLEVPLLEELMNSSIIEQEDPLAYNLIESTTSNSKYLLPIAHNAADVGSGEFKILEWHVVPEATRVESVSESEENAYEENLIIIKKLVDENISSSKISNTSVSNNDTLSDIMKTLDQLKYKIEYLISAFESLDS</sequence>
<evidence type="ECO:0000313" key="1">
    <source>
        <dbReference type="EMBL" id="GFY57531.1"/>
    </source>
</evidence>
<gene>
    <name evidence="1" type="ORF">TNIN_314811</name>
</gene>
<proteinExistence type="predicted"/>
<name>A0A8X6XQM5_9ARAC</name>
<reference evidence="1" key="1">
    <citation type="submission" date="2020-08" db="EMBL/GenBank/DDBJ databases">
        <title>Multicomponent nature underlies the extraordinary mechanical properties of spider dragline silk.</title>
        <authorList>
            <person name="Kono N."/>
            <person name="Nakamura H."/>
            <person name="Mori M."/>
            <person name="Yoshida Y."/>
            <person name="Ohtoshi R."/>
            <person name="Malay A.D."/>
            <person name="Moran D.A.P."/>
            <person name="Tomita M."/>
            <person name="Numata K."/>
            <person name="Arakawa K."/>
        </authorList>
    </citation>
    <scope>NUCLEOTIDE SEQUENCE</scope>
</reference>
<dbReference type="Proteomes" id="UP000886998">
    <property type="component" value="Unassembled WGS sequence"/>
</dbReference>
<keyword evidence="2" id="KW-1185">Reference proteome</keyword>